<reference evidence="2 3" key="1">
    <citation type="submission" date="2019-11" db="EMBL/GenBank/DDBJ databases">
        <title>Nocardia sp. nov. CT2-14 isolated from soil.</title>
        <authorList>
            <person name="Kanchanasin P."/>
            <person name="Tanasupawat S."/>
            <person name="Yuki M."/>
            <person name="Kudo T."/>
        </authorList>
    </citation>
    <scope>NUCLEOTIDE SEQUENCE [LARGE SCALE GENOMIC DNA]</scope>
    <source>
        <strain evidence="2 3">CT2-14</strain>
    </source>
</reference>
<feature type="signal peptide" evidence="1">
    <location>
        <begin position="1"/>
        <end position="19"/>
    </location>
</feature>
<feature type="chain" id="PRO_5039131212" evidence="1">
    <location>
        <begin position="20"/>
        <end position="128"/>
    </location>
</feature>
<organism evidence="2 3">
    <name type="scientific">Nocardia aurantiaca</name>
    <dbReference type="NCBI Taxonomy" id="2675850"/>
    <lineage>
        <taxon>Bacteria</taxon>
        <taxon>Bacillati</taxon>
        <taxon>Actinomycetota</taxon>
        <taxon>Actinomycetes</taxon>
        <taxon>Mycobacteriales</taxon>
        <taxon>Nocardiaceae</taxon>
        <taxon>Nocardia</taxon>
    </lineage>
</organism>
<dbReference type="EMBL" id="WMBB01000004">
    <property type="protein sequence ID" value="MTE13297.1"/>
    <property type="molecule type" value="Genomic_DNA"/>
</dbReference>
<dbReference type="Proteomes" id="UP000432464">
    <property type="component" value="Unassembled WGS sequence"/>
</dbReference>
<dbReference type="InterPro" id="IPR032407">
    <property type="entry name" value="MHB"/>
</dbReference>
<name>A0A6I3KUT1_9NOCA</name>
<dbReference type="RefSeq" id="WP_154787700.1">
    <property type="nucleotide sequence ID" value="NZ_WMBB01000004.1"/>
</dbReference>
<evidence type="ECO:0000313" key="3">
    <source>
        <dbReference type="Proteomes" id="UP000432464"/>
    </source>
</evidence>
<gene>
    <name evidence="2" type="ORF">GLP40_10980</name>
</gene>
<comment type="caution">
    <text evidence="2">The sequence shown here is derived from an EMBL/GenBank/DDBJ whole genome shotgun (WGS) entry which is preliminary data.</text>
</comment>
<proteinExistence type="predicted"/>
<dbReference type="GO" id="GO:0020037">
    <property type="term" value="F:heme binding"/>
    <property type="evidence" value="ECO:0007669"/>
    <property type="project" value="InterPro"/>
</dbReference>
<dbReference type="AlphaFoldDB" id="A0A6I3KUT1"/>
<dbReference type="NCBIfam" id="TIGR04529">
    <property type="entry name" value="MTB_hemophore"/>
    <property type="match status" value="1"/>
</dbReference>
<keyword evidence="3" id="KW-1185">Reference proteome</keyword>
<accession>A0A6I3KUT1</accession>
<keyword evidence="1" id="KW-0732">Signal</keyword>
<evidence type="ECO:0000256" key="1">
    <source>
        <dbReference type="SAM" id="SignalP"/>
    </source>
</evidence>
<sequence length="128" mass="14114">MTSWTRYAAALVFTGICSAAALSDAGVAAADDDDSLTRSTCSWAQIDATLNDQDPVLARLIDGHPELTAGLAVMYQLPPQDRPESFFRIVSQYPDVQDRIEQIRRDHAPGSEPVRAKFDRVADTCHRH</sequence>
<evidence type="ECO:0000313" key="2">
    <source>
        <dbReference type="EMBL" id="MTE13297.1"/>
    </source>
</evidence>
<protein>
    <submittedName>
        <fullName evidence="2">Hemophore-related protein</fullName>
    </submittedName>
</protein>